<evidence type="ECO:0000256" key="2">
    <source>
        <dbReference type="ARBA" id="ARBA00023125"/>
    </source>
</evidence>
<proteinExistence type="predicted"/>
<evidence type="ECO:0000256" key="3">
    <source>
        <dbReference type="PROSITE-ProRule" id="PRU00335"/>
    </source>
</evidence>
<dbReference type="Proteomes" id="UP000037558">
    <property type="component" value="Unassembled WGS sequence"/>
</dbReference>
<dbReference type="Gene3D" id="1.10.357.10">
    <property type="entry name" value="Tetracycline Repressor, domain 2"/>
    <property type="match status" value="1"/>
</dbReference>
<reference evidence="6" key="1">
    <citation type="submission" date="2015-08" db="EMBL/GenBank/DDBJ databases">
        <title>Fjat-14210 dsm16467.</title>
        <authorList>
            <person name="Liu B."/>
            <person name="Wang J."/>
            <person name="Zhu Y."/>
            <person name="Liu G."/>
            <person name="Chen Q."/>
            <person name="Chen Z."/>
            <person name="Lan J."/>
            <person name="Che J."/>
            <person name="Ge C."/>
            <person name="Shi H."/>
            <person name="Pan Z."/>
            <person name="Liu X."/>
        </authorList>
    </citation>
    <scope>NUCLEOTIDE SEQUENCE [LARGE SCALE GENOMIC DNA]</scope>
    <source>
        <strain evidence="6">DSM 16467</strain>
    </source>
</reference>
<dbReference type="EMBL" id="LILC01000004">
    <property type="protein sequence ID" value="KOO48618.1"/>
    <property type="molecule type" value="Genomic_DNA"/>
</dbReference>
<dbReference type="InterPro" id="IPR050624">
    <property type="entry name" value="HTH-type_Tx_Regulator"/>
</dbReference>
<gene>
    <name evidence="5" type="ORF">AMD01_04320</name>
</gene>
<dbReference type="PANTHER" id="PTHR43479">
    <property type="entry name" value="ACREF/ENVCD OPERON REPRESSOR-RELATED"/>
    <property type="match status" value="1"/>
</dbReference>
<evidence type="ECO:0000313" key="6">
    <source>
        <dbReference type="Proteomes" id="UP000037558"/>
    </source>
</evidence>
<dbReference type="Pfam" id="PF00440">
    <property type="entry name" value="TetR_N"/>
    <property type="match status" value="1"/>
</dbReference>
<accession>A0A0M0LD27</accession>
<dbReference type="STRING" id="284581.AMD01_04320"/>
<dbReference type="SUPFAM" id="SSF46689">
    <property type="entry name" value="Homeodomain-like"/>
    <property type="match status" value="1"/>
</dbReference>
<sequence length="191" mass="21859">MGRERKFNTGDLFHETKKLVIQAGYEGFTIGQLATQLGVTRAAIYKYYQNKDELLLDFMIEEMRNTIESLSSIPTELPFLEKIDILLKKIFASKELHLILGMQHVIPTKGAPLLEAKKEKLSSMHGELYRPLIHIVHQGKNEGHIEKDMPDELLLGFIFQSISIPNHSGMEDEQVLNYTKKLILNGIQQNK</sequence>
<dbReference type="GO" id="GO:0003677">
    <property type="term" value="F:DNA binding"/>
    <property type="evidence" value="ECO:0007669"/>
    <property type="project" value="UniProtKB-UniRule"/>
</dbReference>
<keyword evidence="1" id="KW-0678">Repressor</keyword>
<dbReference type="PANTHER" id="PTHR43479:SF11">
    <property type="entry name" value="ACREF_ENVCD OPERON REPRESSOR-RELATED"/>
    <property type="match status" value="1"/>
</dbReference>
<dbReference type="RefSeq" id="WP_053400183.1">
    <property type="nucleotide sequence ID" value="NZ_LILC01000004.1"/>
</dbReference>
<evidence type="ECO:0000259" key="4">
    <source>
        <dbReference type="PROSITE" id="PS50977"/>
    </source>
</evidence>
<evidence type="ECO:0000313" key="5">
    <source>
        <dbReference type="EMBL" id="KOO48618.1"/>
    </source>
</evidence>
<dbReference type="AlphaFoldDB" id="A0A0M0LD27"/>
<name>A0A0M0LD27_9BACI</name>
<comment type="caution">
    <text evidence="5">The sequence shown here is derived from an EMBL/GenBank/DDBJ whole genome shotgun (WGS) entry which is preliminary data.</text>
</comment>
<keyword evidence="2 3" id="KW-0238">DNA-binding</keyword>
<dbReference type="PATRIC" id="fig|284581.3.peg.1661"/>
<evidence type="ECO:0000256" key="1">
    <source>
        <dbReference type="ARBA" id="ARBA00022491"/>
    </source>
</evidence>
<dbReference type="PRINTS" id="PR00455">
    <property type="entry name" value="HTHTETR"/>
</dbReference>
<feature type="domain" description="HTH tetR-type" evidence="4">
    <location>
        <begin position="6"/>
        <end position="66"/>
    </location>
</feature>
<protein>
    <recommendedName>
        <fullName evidence="4">HTH tetR-type domain-containing protein</fullName>
    </recommendedName>
</protein>
<dbReference type="PROSITE" id="PS50977">
    <property type="entry name" value="HTH_TETR_2"/>
    <property type="match status" value="1"/>
</dbReference>
<dbReference type="InterPro" id="IPR001647">
    <property type="entry name" value="HTH_TetR"/>
</dbReference>
<organism evidence="5 6">
    <name type="scientific">Priestia koreensis</name>
    <dbReference type="NCBI Taxonomy" id="284581"/>
    <lineage>
        <taxon>Bacteria</taxon>
        <taxon>Bacillati</taxon>
        <taxon>Bacillota</taxon>
        <taxon>Bacilli</taxon>
        <taxon>Bacillales</taxon>
        <taxon>Bacillaceae</taxon>
        <taxon>Priestia</taxon>
    </lineage>
</organism>
<feature type="DNA-binding region" description="H-T-H motif" evidence="3">
    <location>
        <begin position="29"/>
        <end position="48"/>
    </location>
</feature>
<dbReference type="InterPro" id="IPR009057">
    <property type="entry name" value="Homeodomain-like_sf"/>
</dbReference>
<keyword evidence="6" id="KW-1185">Reference proteome</keyword>